<dbReference type="AlphaFoldDB" id="A0A6V7VZP9"/>
<dbReference type="Proteomes" id="UP000580250">
    <property type="component" value="Unassembled WGS sequence"/>
</dbReference>
<dbReference type="EMBL" id="CAJEWN010000354">
    <property type="protein sequence ID" value="CAD2179848.1"/>
    <property type="molecule type" value="Genomic_DNA"/>
</dbReference>
<evidence type="ECO:0000313" key="2">
    <source>
        <dbReference type="Proteomes" id="UP000580250"/>
    </source>
</evidence>
<accession>A0A6V7VZP9</accession>
<proteinExistence type="predicted"/>
<evidence type="ECO:0000313" key="1">
    <source>
        <dbReference type="EMBL" id="CAD2179848.1"/>
    </source>
</evidence>
<organism evidence="1 2">
    <name type="scientific">Meloidogyne enterolobii</name>
    <name type="common">Root-knot nematode worm</name>
    <name type="synonym">Meloidogyne mayaguensis</name>
    <dbReference type="NCBI Taxonomy" id="390850"/>
    <lineage>
        <taxon>Eukaryota</taxon>
        <taxon>Metazoa</taxon>
        <taxon>Ecdysozoa</taxon>
        <taxon>Nematoda</taxon>
        <taxon>Chromadorea</taxon>
        <taxon>Rhabditida</taxon>
        <taxon>Tylenchina</taxon>
        <taxon>Tylenchomorpha</taxon>
        <taxon>Tylenchoidea</taxon>
        <taxon>Meloidogynidae</taxon>
        <taxon>Meloidogyninae</taxon>
        <taxon>Meloidogyne</taxon>
    </lineage>
</organism>
<name>A0A6V7VZP9_MELEN</name>
<reference evidence="1 2" key="1">
    <citation type="submission" date="2020-08" db="EMBL/GenBank/DDBJ databases">
        <authorList>
            <person name="Koutsovoulos G."/>
            <person name="Danchin GJ E."/>
        </authorList>
    </citation>
    <scope>NUCLEOTIDE SEQUENCE [LARGE SCALE GENOMIC DNA]</scope>
</reference>
<gene>
    <name evidence="1" type="ORF">MENT_LOCUS31884</name>
</gene>
<comment type="caution">
    <text evidence="1">The sequence shown here is derived from an EMBL/GenBank/DDBJ whole genome shotgun (WGS) entry which is preliminary data.</text>
</comment>
<dbReference type="OrthoDB" id="5899474at2759"/>
<protein>
    <submittedName>
        <fullName evidence="1">Uncharacterized protein</fullName>
    </submittedName>
</protein>
<sequence length="278" mass="32396">MIPNFKNTKITKEFDQEFIKILEDENKIKRSDQFENLQIKLFILLKKVVMIIDGWKFLQSENSEKIVNYSEITIVRSKLHKQMLAHAIINHQLDYIKTNYEEKINENLLDNITNDEFNVCLSSYKMKSTQNDIMLFPIFDELPFKFDKKINSENVLRDIFGEYFLVNNNVKLSNIAMNYIKAIIFEWARHDYNCGDVEFLLSGSKLLNTDISDSDVDATVILTKYKNDGCKINEINQFFGNPSKDLCLNANRNSECNDSSLYCILCQIILSIAVNSVF</sequence>